<evidence type="ECO:0008006" key="4">
    <source>
        <dbReference type="Google" id="ProtNLM"/>
    </source>
</evidence>
<proteinExistence type="predicted"/>
<feature type="chain" id="PRO_5045348459" description="PEP-CTERM sorting domain-containing protein" evidence="1">
    <location>
        <begin position="23"/>
        <end position="234"/>
    </location>
</feature>
<dbReference type="Proteomes" id="UP001324993">
    <property type="component" value="Chromosome"/>
</dbReference>
<dbReference type="EMBL" id="CP138858">
    <property type="protein sequence ID" value="WPJ95193.1"/>
    <property type="molecule type" value="Genomic_DNA"/>
</dbReference>
<reference evidence="2 3" key="1">
    <citation type="submission" date="2023-11" db="EMBL/GenBank/DDBJ databases">
        <title>Coraliomargarita sp. nov., isolated from marine algae.</title>
        <authorList>
            <person name="Lee J.K."/>
            <person name="Baek J.H."/>
            <person name="Kim J.M."/>
            <person name="Choi D.G."/>
            <person name="Jeon C.O."/>
        </authorList>
    </citation>
    <scope>NUCLEOTIDE SEQUENCE [LARGE SCALE GENOMIC DNA]</scope>
    <source>
        <strain evidence="2 3">J2-16</strain>
    </source>
</reference>
<gene>
    <name evidence="2" type="ORF">SH580_17360</name>
</gene>
<keyword evidence="1" id="KW-0732">Signal</keyword>
<sequence length="234" mass="24118">MKLLPSFLTAVSVSLLSATAHATTLASWDVWADNSGSELDADFTFAGFTASIGYDASRAITGFGSNDGTFGTLSGASTASSALLVREDNGTSLTLTLTNNTVSAYSIDTLNFDFISRQGSSSGRNGFTTFDITYTSGGLGAGGTAIGTQVVQTPTAGITNANLPDYDYTLSDYLADTTLGAGESAVFTFDFEGNLGHDGSSISSLLDNVAFTGTAMIPSHPLTQCLRASSRLEL</sequence>
<evidence type="ECO:0000313" key="2">
    <source>
        <dbReference type="EMBL" id="WPJ95193.1"/>
    </source>
</evidence>
<evidence type="ECO:0000256" key="1">
    <source>
        <dbReference type="SAM" id="SignalP"/>
    </source>
</evidence>
<name>A0ABZ0RI95_9BACT</name>
<feature type="signal peptide" evidence="1">
    <location>
        <begin position="1"/>
        <end position="22"/>
    </location>
</feature>
<organism evidence="2 3">
    <name type="scientific">Coraliomargarita algicola</name>
    <dbReference type="NCBI Taxonomy" id="3092156"/>
    <lineage>
        <taxon>Bacteria</taxon>
        <taxon>Pseudomonadati</taxon>
        <taxon>Verrucomicrobiota</taxon>
        <taxon>Opitutia</taxon>
        <taxon>Puniceicoccales</taxon>
        <taxon>Coraliomargaritaceae</taxon>
        <taxon>Coraliomargarita</taxon>
    </lineage>
</organism>
<protein>
    <recommendedName>
        <fullName evidence="4">PEP-CTERM sorting domain-containing protein</fullName>
    </recommendedName>
</protein>
<evidence type="ECO:0000313" key="3">
    <source>
        <dbReference type="Proteomes" id="UP001324993"/>
    </source>
</evidence>
<keyword evidence="3" id="KW-1185">Reference proteome</keyword>
<accession>A0ABZ0RI95</accession>